<dbReference type="EMBL" id="SLVX01000022">
    <property type="protein sequence ID" value="TCN37437.1"/>
    <property type="molecule type" value="Genomic_DNA"/>
</dbReference>
<evidence type="ECO:0000313" key="17">
    <source>
        <dbReference type="EMBL" id="TCN37437.1"/>
    </source>
</evidence>
<keyword evidence="6 14" id="KW-0560">Oxidoreductase</keyword>
<comment type="caution">
    <text evidence="17">The sequence shown here is derived from an EMBL/GenBank/DDBJ whole genome shotgun (WGS) entry which is preliminary data.</text>
</comment>
<feature type="binding site" evidence="12">
    <location>
        <position position="52"/>
    </location>
    <ligand>
        <name>FAD</name>
        <dbReference type="ChEBI" id="CHEBI:57692"/>
    </ligand>
</feature>
<keyword evidence="4 14" id="KW-0285">Flavoprotein</keyword>
<proteinExistence type="inferred from homology"/>
<feature type="binding site" evidence="12">
    <location>
        <position position="205"/>
    </location>
    <ligand>
        <name>NAD(+)</name>
        <dbReference type="ChEBI" id="CHEBI:57540"/>
    </ligand>
</feature>
<dbReference type="PRINTS" id="PR00368">
    <property type="entry name" value="FADPNR"/>
</dbReference>
<dbReference type="InterPro" id="IPR001100">
    <property type="entry name" value="Pyr_nuc-diS_OxRdtase"/>
</dbReference>
<protein>
    <recommendedName>
        <fullName evidence="3 14">Dihydrolipoyl dehydrogenase</fullName>
        <ecNumber evidence="2 14">1.8.1.4</ecNumber>
    </recommendedName>
</protein>
<keyword evidence="18" id="KW-1185">Reference proteome</keyword>
<evidence type="ECO:0000256" key="1">
    <source>
        <dbReference type="ARBA" id="ARBA00007532"/>
    </source>
</evidence>
<keyword evidence="9 14" id="KW-0676">Redox-active center</keyword>
<evidence type="ECO:0000256" key="10">
    <source>
        <dbReference type="ARBA" id="ARBA00049187"/>
    </source>
</evidence>
<accession>A0A4R2C9T7</accession>
<feature type="binding site" evidence="12">
    <location>
        <begin position="315"/>
        <end position="318"/>
    </location>
    <ligand>
        <name>FAD</name>
        <dbReference type="ChEBI" id="CHEBI:57692"/>
    </ligand>
</feature>
<gene>
    <name evidence="17" type="ORF">EV665_12267</name>
</gene>
<feature type="active site" description="Proton acceptor" evidence="11">
    <location>
        <position position="441"/>
    </location>
</feature>
<dbReference type="GO" id="GO:0006103">
    <property type="term" value="P:2-oxoglutarate metabolic process"/>
    <property type="evidence" value="ECO:0007669"/>
    <property type="project" value="TreeGrafter"/>
</dbReference>
<name>A0A4R2C9T7_SHIGR</name>
<evidence type="ECO:0000256" key="12">
    <source>
        <dbReference type="PIRSR" id="PIRSR000350-3"/>
    </source>
</evidence>
<dbReference type="NCBIfam" id="TIGR01350">
    <property type="entry name" value="lipoamide_DH"/>
    <property type="match status" value="1"/>
</dbReference>
<dbReference type="InterPro" id="IPR004099">
    <property type="entry name" value="Pyr_nucl-diS_OxRdtase_dimer"/>
</dbReference>
<dbReference type="Pfam" id="PF07992">
    <property type="entry name" value="Pyr_redox_2"/>
    <property type="match status" value="1"/>
</dbReference>
<sequence>MKEIVCKLLVIGAGPGGYICAIRAGQLGVDTVIVEKAKAGGTCLNVGCIPSKALIHAAEEFDTVRHMTGPNALGITVEAPKLDLAQTIRWKDGIVGRLNSGVLGLLRKAKVKIVHGDARFRDGKTVEVETETGTQLIRAETVVIATGSEPVELPALPFGGAILSSTEALSLQSVPQKLAVVGGGYIGLELGTAFAKLGSEVTVVEAMPQILPQYDAELVKPVAKRLADLGVSVLTGVKAKGYSGEALVIETASGAEKRIAADKVLVTVGRRPRTEGWGLEELDLDRAGRFIRIDERCRTSMRGVYAIGDVTGEPMLAHRAMAQGEMVAEIVAGRKRTWDKRAIPAVCFTDPEIVTAGLSPDEARAHGYEIRVGLFPFNANGRAMTTQSEDGFVRAVARADTNLVLGLQAVGAGVSELSSAFSLALEMGARLEDIAGTIHAHPTRSEGLQEAALKALGHALHI</sequence>
<dbReference type="PROSITE" id="PS00076">
    <property type="entry name" value="PYRIDINE_REDOX_1"/>
    <property type="match status" value="1"/>
</dbReference>
<evidence type="ECO:0000313" key="18">
    <source>
        <dbReference type="Proteomes" id="UP000295351"/>
    </source>
</evidence>
<evidence type="ECO:0000256" key="5">
    <source>
        <dbReference type="ARBA" id="ARBA00022827"/>
    </source>
</evidence>
<evidence type="ECO:0000259" key="15">
    <source>
        <dbReference type="Pfam" id="PF02852"/>
    </source>
</evidence>
<comment type="miscellaneous">
    <text evidence="14">The active site is a redox-active disulfide bond.</text>
</comment>
<keyword evidence="5 12" id="KW-0274">FAD</keyword>
<dbReference type="PIRSF" id="PIRSF000350">
    <property type="entry name" value="Mercury_reductase_MerA"/>
    <property type="match status" value="1"/>
</dbReference>
<comment type="cofactor">
    <cofactor evidence="12 14">
        <name>FAD</name>
        <dbReference type="ChEBI" id="CHEBI:57692"/>
    </cofactor>
    <text evidence="12 14">Binds 1 FAD per subunit.</text>
</comment>
<evidence type="ECO:0000256" key="8">
    <source>
        <dbReference type="ARBA" id="ARBA00023157"/>
    </source>
</evidence>
<dbReference type="InterPro" id="IPR006258">
    <property type="entry name" value="Lipoamide_DH"/>
</dbReference>
<dbReference type="InterPro" id="IPR016156">
    <property type="entry name" value="FAD/NAD-linked_Rdtase_dimer_sf"/>
</dbReference>
<evidence type="ECO:0000259" key="16">
    <source>
        <dbReference type="Pfam" id="PF07992"/>
    </source>
</evidence>
<dbReference type="InterPro" id="IPR036188">
    <property type="entry name" value="FAD/NAD-bd_sf"/>
</dbReference>
<dbReference type="Proteomes" id="UP000295351">
    <property type="component" value="Unassembled WGS sequence"/>
</dbReference>
<feature type="binding site" evidence="12">
    <location>
        <begin position="182"/>
        <end position="189"/>
    </location>
    <ligand>
        <name>NAD(+)</name>
        <dbReference type="ChEBI" id="CHEBI:57540"/>
    </ligand>
</feature>
<evidence type="ECO:0000256" key="4">
    <source>
        <dbReference type="ARBA" id="ARBA00022630"/>
    </source>
</evidence>
<dbReference type="Gene3D" id="3.50.50.60">
    <property type="entry name" value="FAD/NAD(P)-binding domain"/>
    <property type="match status" value="2"/>
</dbReference>
<feature type="binding site" evidence="12">
    <location>
        <position position="269"/>
    </location>
    <ligand>
        <name>NAD(+)</name>
        <dbReference type="ChEBI" id="CHEBI:57540"/>
    </ligand>
</feature>
<dbReference type="InterPro" id="IPR050151">
    <property type="entry name" value="Class-I_Pyr_Nuc-Dis_Oxidored"/>
</dbReference>
<reference evidence="17 18" key="1">
    <citation type="submission" date="2019-03" db="EMBL/GenBank/DDBJ databases">
        <title>Genomic Encyclopedia of Type Strains, Phase IV (KMG-IV): sequencing the most valuable type-strain genomes for metagenomic binning, comparative biology and taxonomic classification.</title>
        <authorList>
            <person name="Goeker M."/>
        </authorList>
    </citation>
    <scope>NUCLEOTIDE SEQUENCE [LARGE SCALE GENOMIC DNA]</scope>
    <source>
        <strain evidence="17 18">DSM 18401</strain>
    </source>
</reference>
<dbReference type="AlphaFoldDB" id="A0A4R2C9T7"/>
<dbReference type="FunFam" id="3.30.390.30:FF:000001">
    <property type="entry name" value="Dihydrolipoyl dehydrogenase"/>
    <property type="match status" value="1"/>
</dbReference>
<evidence type="ECO:0000256" key="9">
    <source>
        <dbReference type="ARBA" id="ARBA00023284"/>
    </source>
</evidence>
<evidence type="ECO:0000256" key="3">
    <source>
        <dbReference type="ARBA" id="ARBA00016961"/>
    </source>
</evidence>
<keyword evidence="7 12" id="KW-0520">NAD</keyword>
<dbReference type="InterPro" id="IPR012999">
    <property type="entry name" value="Pyr_OxRdtase_I_AS"/>
</dbReference>
<dbReference type="Pfam" id="PF02852">
    <property type="entry name" value="Pyr_redox_dim"/>
    <property type="match status" value="1"/>
</dbReference>
<feature type="disulfide bond" description="Redox-active" evidence="13">
    <location>
        <begin position="43"/>
        <end position="48"/>
    </location>
</feature>
<feature type="binding site" evidence="12">
    <location>
        <begin position="146"/>
        <end position="148"/>
    </location>
    <ligand>
        <name>FAD</name>
        <dbReference type="ChEBI" id="CHEBI:57692"/>
    </ligand>
</feature>
<organism evidence="17 18">
    <name type="scientific">Shinella granuli</name>
    <dbReference type="NCBI Taxonomy" id="323621"/>
    <lineage>
        <taxon>Bacteria</taxon>
        <taxon>Pseudomonadati</taxon>
        <taxon>Pseudomonadota</taxon>
        <taxon>Alphaproteobacteria</taxon>
        <taxon>Hyphomicrobiales</taxon>
        <taxon>Rhizobiaceae</taxon>
        <taxon>Shinella</taxon>
    </lineage>
</organism>
<dbReference type="RefSeq" id="WP_133036178.1">
    <property type="nucleotide sequence ID" value="NZ_BAABEI010000009.1"/>
</dbReference>
<dbReference type="GO" id="GO:0004148">
    <property type="term" value="F:dihydrolipoyl dehydrogenase (NADH) activity"/>
    <property type="evidence" value="ECO:0007669"/>
    <property type="project" value="UniProtKB-EC"/>
</dbReference>
<dbReference type="PANTHER" id="PTHR22912">
    <property type="entry name" value="DISULFIDE OXIDOREDUCTASE"/>
    <property type="match status" value="1"/>
</dbReference>
<evidence type="ECO:0000256" key="2">
    <source>
        <dbReference type="ARBA" id="ARBA00012608"/>
    </source>
</evidence>
<keyword evidence="8" id="KW-1015">Disulfide bond</keyword>
<dbReference type="InterPro" id="IPR023753">
    <property type="entry name" value="FAD/NAD-binding_dom"/>
</dbReference>
<dbReference type="SUPFAM" id="SSF51905">
    <property type="entry name" value="FAD/NAD(P)-binding domain"/>
    <property type="match status" value="1"/>
</dbReference>
<feature type="binding site" evidence="12">
    <location>
        <position position="309"/>
    </location>
    <ligand>
        <name>FAD</name>
        <dbReference type="ChEBI" id="CHEBI:57692"/>
    </ligand>
</feature>
<comment type="similarity">
    <text evidence="1 14">Belongs to the class-I pyridine nucleotide-disulfide oxidoreductase family.</text>
</comment>
<evidence type="ECO:0000256" key="13">
    <source>
        <dbReference type="PIRSR" id="PIRSR000350-4"/>
    </source>
</evidence>
<evidence type="ECO:0000256" key="14">
    <source>
        <dbReference type="RuleBase" id="RU003692"/>
    </source>
</evidence>
<evidence type="ECO:0000256" key="6">
    <source>
        <dbReference type="ARBA" id="ARBA00023002"/>
    </source>
</evidence>
<dbReference type="SUPFAM" id="SSF55424">
    <property type="entry name" value="FAD/NAD-linked reductases, dimerisation (C-terminal) domain"/>
    <property type="match status" value="1"/>
</dbReference>
<dbReference type="PANTHER" id="PTHR22912:SF160">
    <property type="entry name" value="DIHYDROLIPOYL DEHYDROGENASE"/>
    <property type="match status" value="1"/>
</dbReference>
<dbReference type="PRINTS" id="PR00411">
    <property type="entry name" value="PNDRDTASEI"/>
</dbReference>
<evidence type="ECO:0000256" key="11">
    <source>
        <dbReference type="PIRSR" id="PIRSR000350-2"/>
    </source>
</evidence>
<dbReference type="Gene3D" id="3.30.390.30">
    <property type="match status" value="1"/>
</dbReference>
<dbReference type="GO" id="GO:0050660">
    <property type="term" value="F:flavin adenine dinucleotide binding"/>
    <property type="evidence" value="ECO:0007669"/>
    <property type="project" value="InterPro"/>
</dbReference>
<feature type="domain" description="Pyridine nucleotide-disulphide oxidoreductase dimerisation" evidence="15">
    <location>
        <begin position="343"/>
        <end position="452"/>
    </location>
</feature>
<keyword evidence="12" id="KW-0547">Nucleotide-binding</keyword>
<evidence type="ECO:0000256" key="7">
    <source>
        <dbReference type="ARBA" id="ARBA00023027"/>
    </source>
</evidence>
<comment type="catalytic activity">
    <reaction evidence="10 14">
        <text>N(6)-[(R)-dihydrolipoyl]-L-lysyl-[protein] + NAD(+) = N(6)-[(R)-lipoyl]-L-lysyl-[protein] + NADH + H(+)</text>
        <dbReference type="Rhea" id="RHEA:15045"/>
        <dbReference type="Rhea" id="RHEA-COMP:10474"/>
        <dbReference type="Rhea" id="RHEA-COMP:10475"/>
        <dbReference type="ChEBI" id="CHEBI:15378"/>
        <dbReference type="ChEBI" id="CHEBI:57540"/>
        <dbReference type="ChEBI" id="CHEBI:57945"/>
        <dbReference type="ChEBI" id="CHEBI:83099"/>
        <dbReference type="ChEBI" id="CHEBI:83100"/>
        <dbReference type="EC" id="1.8.1.4"/>
    </reaction>
</comment>
<dbReference type="EC" id="1.8.1.4" evidence="2 14"/>
<feature type="domain" description="FAD/NAD(P)-binding" evidence="16">
    <location>
        <begin position="7"/>
        <end position="324"/>
    </location>
</feature>